<reference evidence="4" key="1">
    <citation type="submission" date="2023-07" db="EMBL/GenBank/DDBJ databases">
        <title>Genomic Encyclopedia of Type Strains, Phase IV (KMG-IV): sequencing the most valuable type-strain genomes for metagenomic binning, comparative biology and taxonomic classification.</title>
        <authorList>
            <person name="Goeker M."/>
        </authorList>
    </citation>
    <scope>NUCLEOTIDE SEQUENCE</scope>
    <source>
        <strain evidence="4">DSM 24202</strain>
    </source>
</reference>
<organism evidence="4 5">
    <name type="scientific">Oligosphaera ethanolica</name>
    <dbReference type="NCBI Taxonomy" id="760260"/>
    <lineage>
        <taxon>Bacteria</taxon>
        <taxon>Pseudomonadati</taxon>
        <taxon>Lentisphaerota</taxon>
        <taxon>Oligosphaeria</taxon>
        <taxon>Oligosphaerales</taxon>
        <taxon>Oligosphaeraceae</taxon>
        <taxon>Oligosphaera</taxon>
    </lineage>
</organism>
<dbReference type="Pfam" id="PF00091">
    <property type="entry name" value="Tubulin"/>
    <property type="match status" value="1"/>
</dbReference>
<keyword evidence="2" id="KW-0342">GTP-binding</keyword>
<evidence type="ECO:0000256" key="1">
    <source>
        <dbReference type="ARBA" id="ARBA00022741"/>
    </source>
</evidence>
<dbReference type="PANTHER" id="PTHR30314:SF3">
    <property type="entry name" value="MITOCHONDRIAL DIVISION PROTEIN FSZA"/>
    <property type="match status" value="1"/>
</dbReference>
<dbReference type="Proteomes" id="UP001238163">
    <property type="component" value="Unassembled WGS sequence"/>
</dbReference>
<dbReference type="EMBL" id="JAUSVL010000001">
    <property type="protein sequence ID" value="MDQ0289994.1"/>
    <property type="molecule type" value="Genomic_DNA"/>
</dbReference>
<dbReference type="SUPFAM" id="SSF52490">
    <property type="entry name" value="Tubulin nucleotide-binding domain-like"/>
    <property type="match status" value="1"/>
</dbReference>
<dbReference type="GO" id="GO:0003924">
    <property type="term" value="F:GTPase activity"/>
    <property type="evidence" value="ECO:0007669"/>
    <property type="project" value="InterPro"/>
</dbReference>
<evidence type="ECO:0000313" key="5">
    <source>
        <dbReference type="Proteomes" id="UP001238163"/>
    </source>
</evidence>
<protein>
    <submittedName>
        <fullName evidence="4">Cell division GTPase FtsZ</fullName>
    </submittedName>
</protein>
<dbReference type="AlphaFoldDB" id="A0AAE3VGA1"/>
<dbReference type="InterPro" id="IPR036525">
    <property type="entry name" value="Tubulin/FtsZ_GTPase_sf"/>
</dbReference>
<accession>A0AAE3VGA1</accession>
<evidence type="ECO:0000256" key="2">
    <source>
        <dbReference type="ARBA" id="ARBA00023134"/>
    </source>
</evidence>
<keyword evidence="1" id="KW-0547">Nucleotide-binding</keyword>
<sequence>MTTSIDSATTNTMSANVSGVPRCVLLGLGQGGCAAAEYVHKHYGQGNLQLLLADTAEATEPPASASAASRRLLFGRELAGGEGCHGDRALAAAAFQADQVLFGEQLGACRLLLVTVTLGGGTGTGVLLPLVEYAAGMGLPVLVLASTPYSFEGEDRVQLSDAERRRLQELCRAFVVLPADALQGTMPAVPAVDVAFGRLALWLGEVAAGMLQPYINPLPEPPLAKDSASPAIATSKGVGAKGKMLSSKAQEQLFFSFSELSLGIFSATEPTRYNGQNLDVPTFQRRGIGIDRGDGAE</sequence>
<gene>
    <name evidence="4" type="ORF">J3R75_002101</name>
</gene>
<keyword evidence="5" id="KW-1185">Reference proteome</keyword>
<feature type="domain" description="Tubulin/FtsZ GTPase" evidence="3">
    <location>
        <begin position="23"/>
        <end position="184"/>
    </location>
</feature>
<comment type="caution">
    <text evidence="4">The sequence shown here is derived from an EMBL/GenBank/DDBJ whole genome shotgun (WGS) entry which is preliminary data.</text>
</comment>
<dbReference type="PANTHER" id="PTHR30314">
    <property type="entry name" value="CELL DIVISION PROTEIN FTSZ-RELATED"/>
    <property type="match status" value="1"/>
</dbReference>
<proteinExistence type="predicted"/>
<dbReference type="GO" id="GO:0051301">
    <property type="term" value="P:cell division"/>
    <property type="evidence" value="ECO:0007669"/>
    <property type="project" value="UniProtKB-KW"/>
</dbReference>
<dbReference type="GO" id="GO:0032153">
    <property type="term" value="C:cell division site"/>
    <property type="evidence" value="ECO:0007669"/>
    <property type="project" value="TreeGrafter"/>
</dbReference>
<name>A0AAE3VGA1_9BACT</name>
<dbReference type="GO" id="GO:0005525">
    <property type="term" value="F:GTP binding"/>
    <property type="evidence" value="ECO:0007669"/>
    <property type="project" value="UniProtKB-KW"/>
</dbReference>
<keyword evidence="4" id="KW-0131">Cell cycle</keyword>
<dbReference type="RefSeq" id="WP_307261427.1">
    <property type="nucleotide sequence ID" value="NZ_JAUSVL010000001.1"/>
</dbReference>
<dbReference type="Gene3D" id="3.40.50.1440">
    <property type="entry name" value="Tubulin/FtsZ, GTPase domain"/>
    <property type="match status" value="1"/>
</dbReference>
<dbReference type="GO" id="GO:0005737">
    <property type="term" value="C:cytoplasm"/>
    <property type="evidence" value="ECO:0007669"/>
    <property type="project" value="TreeGrafter"/>
</dbReference>
<keyword evidence="4" id="KW-0132">Cell division</keyword>
<evidence type="ECO:0000259" key="3">
    <source>
        <dbReference type="Pfam" id="PF00091"/>
    </source>
</evidence>
<dbReference type="InterPro" id="IPR003008">
    <property type="entry name" value="Tubulin_FtsZ_GTPase"/>
</dbReference>
<dbReference type="PRINTS" id="PR00423">
    <property type="entry name" value="CELLDVISFTSZ"/>
</dbReference>
<dbReference type="InterPro" id="IPR045061">
    <property type="entry name" value="FtsZ/CetZ"/>
</dbReference>
<evidence type="ECO:0000313" key="4">
    <source>
        <dbReference type="EMBL" id="MDQ0289994.1"/>
    </source>
</evidence>